<evidence type="ECO:0000313" key="2">
    <source>
        <dbReference type="EMBL" id="AEI50643.1"/>
    </source>
</evidence>
<name>A0A7U4E7G8_RUNSL</name>
<dbReference type="Pfam" id="PF21906">
    <property type="entry name" value="WHD_NrtR"/>
    <property type="match status" value="1"/>
</dbReference>
<organism evidence="2 3">
    <name type="scientific">Runella slithyformis (strain ATCC 29530 / DSM 19594 / LMG 11500 / NCIMB 11436 / LSU 4)</name>
    <dbReference type="NCBI Taxonomy" id="761193"/>
    <lineage>
        <taxon>Bacteria</taxon>
        <taxon>Pseudomonadati</taxon>
        <taxon>Bacteroidota</taxon>
        <taxon>Cytophagia</taxon>
        <taxon>Cytophagales</taxon>
        <taxon>Spirosomataceae</taxon>
        <taxon>Runella</taxon>
    </lineage>
</organism>
<dbReference type="PANTHER" id="PTHR43736">
    <property type="entry name" value="ADP-RIBOSE PYROPHOSPHATASE"/>
    <property type="match status" value="1"/>
</dbReference>
<dbReference type="InterPro" id="IPR015797">
    <property type="entry name" value="NUDIX_hydrolase-like_dom_sf"/>
</dbReference>
<proteinExistence type="predicted"/>
<dbReference type="EMBL" id="CP002859">
    <property type="protein sequence ID" value="AEI50643.1"/>
    <property type="molecule type" value="Genomic_DNA"/>
</dbReference>
<dbReference type="SUPFAM" id="SSF46785">
    <property type="entry name" value="Winged helix' DNA-binding domain"/>
    <property type="match status" value="1"/>
</dbReference>
<dbReference type="PROSITE" id="PS51462">
    <property type="entry name" value="NUDIX"/>
    <property type="match status" value="1"/>
</dbReference>
<dbReference type="AlphaFoldDB" id="A0A7U4E7G8"/>
<gene>
    <name evidence="2" type="ordered locus">Runsl_4305</name>
</gene>
<reference evidence="2 3" key="2">
    <citation type="journal article" date="2012" name="Stand. Genomic Sci.">
        <title>Complete genome sequence of the aquatic bacterium Runella slithyformis type strain (LSU 4(T)).</title>
        <authorList>
            <person name="Copeland A."/>
            <person name="Zhang X."/>
            <person name="Misra M."/>
            <person name="Lapidus A."/>
            <person name="Nolan M."/>
            <person name="Lucas S."/>
            <person name="Deshpande S."/>
            <person name="Cheng J.F."/>
            <person name="Tapia R."/>
            <person name="Goodwin L.A."/>
            <person name="Pitluck S."/>
            <person name="Liolios K."/>
            <person name="Pagani I."/>
            <person name="Ivanova N."/>
            <person name="Mikhailova N."/>
            <person name="Pati A."/>
            <person name="Chen A."/>
            <person name="Palaniappan K."/>
            <person name="Land M."/>
            <person name="Hauser L."/>
            <person name="Pan C."/>
            <person name="Jeffries C.D."/>
            <person name="Detter J.C."/>
            <person name="Brambilla E.M."/>
            <person name="Rohde M."/>
            <person name="Djao O.D."/>
            <person name="Goker M."/>
            <person name="Sikorski J."/>
            <person name="Tindall B.J."/>
            <person name="Woyke T."/>
            <person name="Bristow J."/>
            <person name="Eisen J.A."/>
            <person name="Markowitz V."/>
            <person name="Hugenholtz P."/>
            <person name="Kyrpides N.C."/>
            <person name="Klenk H.P."/>
            <person name="Mavromatis K."/>
        </authorList>
    </citation>
    <scope>NUCLEOTIDE SEQUENCE [LARGE SCALE GENOMIC DNA]</scope>
    <source>
        <strain evidence="3">ATCC 29530 / DSM 19594 / LMG 11500 / NCIMB 11436 / LSU 4</strain>
    </source>
</reference>
<dbReference type="CDD" id="cd18873">
    <property type="entry name" value="NUDIX_NadM_like"/>
    <property type="match status" value="1"/>
</dbReference>
<dbReference type="Gene3D" id="3.90.79.10">
    <property type="entry name" value="Nucleoside Triphosphate Pyrophosphohydrolase"/>
    <property type="match status" value="1"/>
</dbReference>
<evidence type="ECO:0000313" key="3">
    <source>
        <dbReference type="Proteomes" id="UP000000493"/>
    </source>
</evidence>
<dbReference type="Gene3D" id="1.10.10.10">
    <property type="entry name" value="Winged helix-like DNA-binding domain superfamily/Winged helix DNA-binding domain"/>
    <property type="match status" value="1"/>
</dbReference>
<protein>
    <submittedName>
        <fullName evidence="2">NUDIX hydrolase</fullName>
    </submittedName>
</protein>
<dbReference type="KEGG" id="rsi:Runsl_4305"/>
<dbReference type="GO" id="GO:0016787">
    <property type="term" value="F:hydrolase activity"/>
    <property type="evidence" value="ECO:0007669"/>
    <property type="project" value="UniProtKB-KW"/>
</dbReference>
<dbReference type="InterPro" id="IPR036390">
    <property type="entry name" value="WH_DNA-bd_sf"/>
</dbReference>
<keyword evidence="2" id="KW-0378">Hydrolase</keyword>
<dbReference type="InterPro" id="IPR054105">
    <property type="entry name" value="WHD_NrtR"/>
</dbReference>
<dbReference type="InterPro" id="IPR036388">
    <property type="entry name" value="WH-like_DNA-bd_sf"/>
</dbReference>
<sequence length="276" mass="32391">MIILLLSHYGTIVITFKILTKFFSNFARATAYQCMPIMKDLNDFFSVKDRYIPQLSVDCVIFGFHDQQLKVLLLKLKNLDVWALPGGYVEQIEGIDEAARRILEERTGLTDIYLEQFRVFGAAHRPTKEFIQKIMEVHRPEAKNDLWVLQRFVSIGYYALVDFSKVTPMPDFLSESCEWFEVKQLPKLAFDHSEITQKALETLRLMLDYKLVGFNLLAETFTMIELQSLYETILETSFRRNNFQRKMLSMNILERVEKLYTGAANKAPYLYRFKSK</sequence>
<feature type="domain" description="Nudix hydrolase" evidence="1">
    <location>
        <begin position="52"/>
        <end position="204"/>
    </location>
</feature>
<dbReference type="PANTHER" id="PTHR43736:SF4">
    <property type="entry name" value="SLR1690 PROTEIN"/>
    <property type="match status" value="1"/>
</dbReference>
<evidence type="ECO:0000259" key="1">
    <source>
        <dbReference type="PROSITE" id="PS51462"/>
    </source>
</evidence>
<dbReference type="Proteomes" id="UP000000493">
    <property type="component" value="Chromosome"/>
</dbReference>
<reference evidence="3" key="1">
    <citation type="submission" date="2011-06" db="EMBL/GenBank/DDBJ databases">
        <title>The complete genome of chromosome of Runella slithyformis DSM 19594.</title>
        <authorList>
            <consortium name="US DOE Joint Genome Institute (JGI-PGF)"/>
            <person name="Lucas S."/>
            <person name="Han J."/>
            <person name="Lapidus A."/>
            <person name="Bruce D."/>
            <person name="Goodwin L."/>
            <person name="Pitluck S."/>
            <person name="Peters L."/>
            <person name="Kyrpides N."/>
            <person name="Mavromatis K."/>
            <person name="Ivanova N."/>
            <person name="Ovchinnikova G."/>
            <person name="Zhang X."/>
            <person name="Misra M."/>
            <person name="Detter J.C."/>
            <person name="Tapia R."/>
            <person name="Han C."/>
            <person name="Land M."/>
            <person name="Hauser L."/>
            <person name="Markowitz V."/>
            <person name="Cheng J.-F."/>
            <person name="Hugenholtz P."/>
            <person name="Woyke T."/>
            <person name="Wu D."/>
            <person name="Tindall B."/>
            <person name="Faehrich R."/>
            <person name="Brambilla E."/>
            <person name="Klenk H.-P."/>
            <person name="Eisen J.A."/>
        </authorList>
    </citation>
    <scope>NUCLEOTIDE SEQUENCE [LARGE SCALE GENOMIC DNA]</scope>
    <source>
        <strain evidence="3">ATCC 29530 / DSM 19594 / LMG 11500 / NCIMB 11436 / LSU 4</strain>
    </source>
</reference>
<keyword evidence="3" id="KW-1185">Reference proteome</keyword>
<dbReference type="InterPro" id="IPR000086">
    <property type="entry name" value="NUDIX_hydrolase_dom"/>
</dbReference>
<accession>A0A7U4E7G8</accession>
<dbReference type="SUPFAM" id="SSF55811">
    <property type="entry name" value="Nudix"/>
    <property type="match status" value="1"/>
</dbReference>
<dbReference type="Pfam" id="PF00293">
    <property type="entry name" value="NUDIX"/>
    <property type="match status" value="1"/>
</dbReference>